<dbReference type="SUPFAM" id="SSF57850">
    <property type="entry name" value="RING/U-box"/>
    <property type="match status" value="1"/>
</dbReference>
<dbReference type="CDD" id="cd16564">
    <property type="entry name" value="RING-HC_RNF222"/>
    <property type="match status" value="1"/>
</dbReference>
<evidence type="ECO:0000313" key="8">
    <source>
        <dbReference type="Proteomes" id="UP000297245"/>
    </source>
</evidence>
<reference evidence="7 8" key="1">
    <citation type="journal article" date="2019" name="Nat. Ecol. Evol.">
        <title>Megaphylogeny resolves global patterns of mushroom evolution.</title>
        <authorList>
            <person name="Varga T."/>
            <person name="Krizsan K."/>
            <person name="Foldi C."/>
            <person name="Dima B."/>
            <person name="Sanchez-Garcia M."/>
            <person name="Sanchez-Ramirez S."/>
            <person name="Szollosi G.J."/>
            <person name="Szarkandi J.G."/>
            <person name="Papp V."/>
            <person name="Albert L."/>
            <person name="Andreopoulos W."/>
            <person name="Angelini C."/>
            <person name="Antonin V."/>
            <person name="Barry K.W."/>
            <person name="Bougher N.L."/>
            <person name="Buchanan P."/>
            <person name="Buyck B."/>
            <person name="Bense V."/>
            <person name="Catcheside P."/>
            <person name="Chovatia M."/>
            <person name="Cooper J."/>
            <person name="Damon W."/>
            <person name="Desjardin D."/>
            <person name="Finy P."/>
            <person name="Geml J."/>
            <person name="Haridas S."/>
            <person name="Hughes K."/>
            <person name="Justo A."/>
            <person name="Karasinski D."/>
            <person name="Kautmanova I."/>
            <person name="Kiss B."/>
            <person name="Kocsube S."/>
            <person name="Kotiranta H."/>
            <person name="LaButti K.M."/>
            <person name="Lechner B.E."/>
            <person name="Liimatainen K."/>
            <person name="Lipzen A."/>
            <person name="Lukacs Z."/>
            <person name="Mihaltcheva S."/>
            <person name="Morgado L.N."/>
            <person name="Niskanen T."/>
            <person name="Noordeloos M.E."/>
            <person name="Ohm R.A."/>
            <person name="Ortiz-Santana B."/>
            <person name="Ovrebo C."/>
            <person name="Racz N."/>
            <person name="Riley R."/>
            <person name="Savchenko A."/>
            <person name="Shiryaev A."/>
            <person name="Soop K."/>
            <person name="Spirin V."/>
            <person name="Szebenyi C."/>
            <person name="Tomsovsky M."/>
            <person name="Tulloss R.E."/>
            <person name="Uehling J."/>
            <person name="Grigoriev I.V."/>
            <person name="Vagvolgyi C."/>
            <person name="Papp T."/>
            <person name="Martin F.M."/>
            <person name="Miettinen O."/>
            <person name="Hibbett D.S."/>
            <person name="Nagy L.G."/>
        </authorList>
    </citation>
    <scope>NUCLEOTIDE SEQUENCE [LARGE SCALE GENOMIC DNA]</scope>
    <source>
        <strain evidence="7 8">CBS 962.96</strain>
    </source>
</reference>
<dbReference type="GO" id="GO:0061630">
    <property type="term" value="F:ubiquitin protein ligase activity"/>
    <property type="evidence" value="ECO:0007669"/>
    <property type="project" value="TreeGrafter"/>
</dbReference>
<dbReference type="GO" id="GO:0008270">
    <property type="term" value="F:zinc ion binding"/>
    <property type="evidence" value="ECO:0007669"/>
    <property type="project" value="UniProtKB-KW"/>
</dbReference>
<evidence type="ECO:0000256" key="5">
    <source>
        <dbReference type="SAM" id="MobiDB-lite"/>
    </source>
</evidence>
<dbReference type="SMART" id="SM00184">
    <property type="entry name" value="RING"/>
    <property type="match status" value="1"/>
</dbReference>
<name>A0A4S8L3R0_DENBC</name>
<dbReference type="InterPro" id="IPR017907">
    <property type="entry name" value="Znf_RING_CS"/>
</dbReference>
<dbReference type="Proteomes" id="UP000297245">
    <property type="component" value="Unassembled WGS sequence"/>
</dbReference>
<dbReference type="Gene3D" id="3.30.40.10">
    <property type="entry name" value="Zinc/RING finger domain, C3HC4 (zinc finger)"/>
    <property type="match status" value="1"/>
</dbReference>
<feature type="region of interest" description="Disordered" evidence="5">
    <location>
        <begin position="177"/>
        <end position="211"/>
    </location>
</feature>
<dbReference type="AlphaFoldDB" id="A0A4S8L3R0"/>
<dbReference type="GO" id="GO:0043161">
    <property type="term" value="P:proteasome-mediated ubiquitin-dependent protein catabolic process"/>
    <property type="evidence" value="ECO:0007669"/>
    <property type="project" value="TreeGrafter"/>
</dbReference>
<organism evidence="7 8">
    <name type="scientific">Dendrothele bispora (strain CBS 962.96)</name>
    <dbReference type="NCBI Taxonomy" id="1314807"/>
    <lineage>
        <taxon>Eukaryota</taxon>
        <taxon>Fungi</taxon>
        <taxon>Dikarya</taxon>
        <taxon>Basidiomycota</taxon>
        <taxon>Agaricomycotina</taxon>
        <taxon>Agaricomycetes</taxon>
        <taxon>Agaricomycetidae</taxon>
        <taxon>Agaricales</taxon>
        <taxon>Agaricales incertae sedis</taxon>
        <taxon>Dendrothele</taxon>
    </lineage>
</organism>
<gene>
    <name evidence="7" type="ORF">K435DRAFT_971708</name>
</gene>
<dbReference type="GO" id="GO:0012505">
    <property type="term" value="C:endomembrane system"/>
    <property type="evidence" value="ECO:0007669"/>
    <property type="project" value="TreeGrafter"/>
</dbReference>
<evidence type="ECO:0000256" key="2">
    <source>
        <dbReference type="ARBA" id="ARBA00022771"/>
    </source>
</evidence>
<dbReference type="PROSITE" id="PS00518">
    <property type="entry name" value="ZF_RING_1"/>
    <property type="match status" value="1"/>
</dbReference>
<sequence length="302" mass="34281">MPVSLAPNSTCDICYDSYDEGSKKPCTTACGHIFCLDCLCNVLKDRQPKCPLCRSEVNTSTELHLDAGDVQRLFSHAQPPSQNQPSTNREAKAQRLLNDIDHVLDRPATFLTHEDEEVQRLISRCQIFLQSHHPEQFQGLLTSFHLFLRILSLSEELESQRQIAILLQTDLSANMSPRDGAEWPVNQNFGQPDSDGDQMTQQHESRDDRLGGRNRRWRYNLPGFGDLVRRRDWNTIAPFGLYDGRPEIDDPSVVIASLHSISSPLHGRFIHCPYCRFTHPEGHWACPCTSSYNSSSSLSTFQ</sequence>
<dbReference type="InterPro" id="IPR050731">
    <property type="entry name" value="HRD1_E3_ubiq-ligases"/>
</dbReference>
<dbReference type="Pfam" id="PF14634">
    <property type="entry name" value="zf-RING_5"/>
    <property type="match status" value="1"/>
</dbReference>
<evidence type="ECO:0000256" key="1">
    <source>
        <dbReference type="ARBA" id="ARBA00022723"/>
    </source>
</evidence>
<dbReference type="InterPro" id="IPR013083">
    <property type="entry name" value="Znf_RING/FYVE/PHD"/>
</dbReference>
<keyword evidence="1" id="KW-0479">Metal-binding</keyword>
<dbReference type="EMBL" id="ML179686">
    <property type="protein sequence ID" value="THU83119.1"/>
    <property type="molecule type" value="Genomic_DNA"/>
</dbReference>
<keyword evidence="3" id="KW-0862">Zinc</keyword>
<dbReference type="OrthoDB" id="3020592at2759"/>
<protein>
    <recommendedName>
        <fullName evidence="6">RING-type domain-containing protein</fullName>
    </recommendedName>
</protein>
<evidence type="ECO:0000256" key="3">
    <source>
        <dbReference type="ARBA" id="ARBA00022833"/>
    </source>
</evidence>
<feature type="domain" description="RING-type" evidence="6">
    <location>
        <begin position="11"/>
        <end position="54"/>
    </location>
</feature>
<proteinExistence type="predicted"/>
<keyword evidence="2 4" id="KW-0863">Zinc-finger</keyword>
<dbReference type="InterPro" id="IPR001841">
    <property type="entry name" value="Znf_RING"/>
</dbReference>
<keyword evidence="8" id="KW-1185">Reference proteome</keyword>
<dbReference type="PANTHER" id="PTHR22763">
    <property type="entry name" value="RING ZINC FINGER PROTEIN"/>
    <property type="match status" value="1"/>
</dbReference>
<dbReference type="PROSITE" id="PS50089">
    <property type="entry name" value="ZF_RING_2"/>
    <property type="match status" value="1"/>
</dbReference>
<accession>A0A4S8L3R0</accession>
<evidence type="ECO:0000259" key="6">
    <source>
        <dbReference type="PROSITE" id="PS50089"/>
    </source>
</evidence>
<evidence type="ECO:0000256" key="4">
    <source>
        <dbReference type="PROSITE-ProRule" id="PRU00175"/>
    </source>
</evidence>
<evidence type="ECO:0000313" key="7">
    <source>
        <dbReference type="EMBL" id="THU83119.1"/>
    </source>
</evidence>
<feature type="compositionally biased region" description="Polar residues" evidence="5">
    <location>
        <begin position="185"/>
        <end position="202"/>
    </location>
</feature>